<dbReference type="CDD" id="cd00093">
    <property type="entry name" value="HTH_XRE"/>
    <property type="match status" value="1"/>
</dbReference>
<gene>
    <name evidence="3" type="ORF">GCM10017567_02180</name>
</gene>
<dbReference type="PRINTS" id="PR00364">
    <property type="entry name" value="DISEASERSIST"/>
</dbReference>
<dbReference type="Pfam" id="PF13560">
    <property type="entry name" value="HTH_31"/>
    <property type="match status" value="1"/>
</dbReference>
<keyword evidence="1" id="KW-0802">TPR repeat</keyword>
<dbReference type="SUPFAM" id="SSF48452">
    <property type="entry name" value="TPR-like"/>
    <property type="match status" value="3"/>
</dbReference>
<dbReference type="Pfam" id="PF13424">
    <property type="entry name" value="TPR_12"/>
    <property type="match status" value="2"/>
</dbReference>
<dbReference type="InterPro" id="IPR011990">
    <property type="entry name" value="TPR-like_helical_dom_sf"/>
</dbReference>
<dbReference type="Gene3D" id="1.25.40.10">
    <property type="entry name" value="Tetratricopeptide repeat domain"/>
    <property type="match status" value="2"/>
</dbReference>
<dbReference type="SMART" id="SM00028">
    <property type="entry name" value="TPR"/>
    <property type="match status" value="5"/>
</dbReference>
<dbReference type="Gene3D" id="3.40.50.300">
    <property type="entry name" value="P-loop containing nucleotide triphosphate hydrolases"/>
    <property type="match status" value="1"/>
</dbReference>
<feature type="repeat" description="TPR" evidence="1">
    <location>
        <begin position="573"/>
        <end position="606"/>
    </location>
</feature>
<evidence type="ECO:0000256" key="1">
    <source>
        <dbReference type="PROSITE-ProRule" id="PRU00339"/>
    </source>
</evidence>
<sequence>MDSQPDPNLLGELRRVAGLTQEELAERTGLTVRGISNIERGRVARPRRSSLEALARGLGLRGDQIHRFVLHYFPAAPEPVRTPHPVAVPAQLPAGSTAFTGRQREIATLDALSARRDRGVVVAVLEGMGGVGKTSLAVHWAQAARADFPDGQLFANLRGYGPGAPAEPGDVLHAFLLAFGVPASDVPADVDGRSALLRSVLATRSVLLLLDNARSADQVRPLLPGHAGCVVVVTSRTMLHGLAVSDDAHRLPVPPLDERESLSLLDRLAGGRPADRAALADVVSGCSGLPLALRIVGERLAHDRGLAEVAAAMRSAGDRLDALTTEEARTSLPAVLSWSYEALPEDVASAMRLLGLHPGPHWAVDAAAALLAEGPGEARRRLRVLVSGHLLEHRADGRYEFHDLVRDYARGLAAADERRTAALGRLAGHYLAGAAAAADTIAPRDPYRRPLLTDVTEAPPGFCGADDAAAWLATELPTLLGLAELSASTGRTAYARDLSTLLWQALRVHGHYDASRSLHGFALAEARAAGDSIGAQQALVDVAAICARVGSYDKAVEHLTDSLGFDGTPAMTARATSTLGTVYAQLGRYDDAAYHLGRAVTLARAAGDTLAEGRTYGNLAFVQERLGEFDAALGTYHHQLAIAEEIGDRASEAISLHNLGDVYRALGRYEEARDHLDRSLSVSRAEGHREAEGYALVYLGLVHPHLGTPPAEASRYLEDALRIAAATGIRPLETLAHNGLGDNARATGDRAAALEHYLRARDLAQGTHEQHEEARALEGIAGTYEDAGEADKGRPYRQRARALYDAMGIKAEATRPE</sequence>
<reference evidence="4" key="1">
    <citation type="journal article" date="2019" name="Int. J. Syst. Evol. Microbiol.">
        <title>The Global Catalogue of Microorganisms (GCM) 10K type strain sequencing project: providing services to taxonomists for standard genome sequencing and annotation.</title>
        <authorList>
            <consortium name="The Broad Institute Genomics Platform"/>
            <consortium name="The Broad Institute Genome Sequencing Center for Infectious Disease"/>
            <person name="Wu L."/>
            <person name="Ma J."/>
        </authorList>
    </citation>
    <scope>NUCLEOTIDE SEQUENCE [LARGE SCALE GENOMIC DNA]</scope>
    <source>
        <strain evidence="4">CGMCC 4.7680</strain>
    </source>
</reference>
<protein>
    <recommendedName>
        <fullName evidence="2">HTH cro/C1-type domain-containing protein</fullName>
    </recommendedName>
</protein>
<evidence type="ECO:0000313" key="4">
    <source>
        <dbReference type="Proteomes" id="UP000649955"/>
    </source>
</evidence>
<dbReference type="InterPro" id="IPR001387">
    <property type="entry name" value="Cro/C1-type_HTH"/>
</dbReference>
<comment type="caution">
    <text evidence="3">The sequence shown here is derived from an EMBL/GenBank/DDBJ whole genome shotgun (WGS) entry which is preliminary data.</text>
</comment>
<dbReference type="SUPFAM" id="SSF52540">
    <property type="entry name" value="P-loop containing nucleoside triphosphate hydrolases"/>
    <property type="match status" value="1"/>
</dbReference>
<dbReference type="InterPro" id="IPR010982">
    <property type="entry name" value="Lambda_DNA-bd_dom_sf"/>
</dbReference>
<feature type="repeat" description="TPR" evidence="1">
    <location>
        <begin position="653"/>
        <end position="686"/>
    </location>
</feature>
<dbReference type="SMART" id="SM00530">
    <property type="entry name" value="HTH_XRE"/>
    <property type="match status" value="1"/>
</dbReference>
<dbReference type="InterPro" id="IPR027417">
    <property type="entry name" value="P-loop_NTPase"/>
</dbReference>
<dbReference type="SUPFAM" id="SSF47413">
    <property type="entry name" value="lambda repressor-like DNA-binding domains"/>
    <property type="match status" value="1"/>
</dbReference>
<dbReference type="PROSITE" id="PS50005">
    <property type="entry name" value="TPR"/>
    <property type="match status" value="2"/>
</dbReference>
<dbReference type="Proteomes" id="UP000649955">
    <property type="component" value="Unassembled WGS sequence"/>
</dbReference>
<dbReference type="PROSITE" id="PS50943">
    <property type="entry name" value="HTH_CROC1"/>
    <property type="match status" value="1"/>
</dbReference>
<organism evidence="3 4">
    <name type="scientific">Amycolatopsis bullii</name>
    <dbReference type="NCBI Taxonomy" id="941987"/>
    <lineage>
        <taxon>Bacteria</taxon>
        <taxon>Bacillati</taxon>
        <taxon>Actinomycetota</taxon>
        <taxon>Actinomycetes</taxon>
        <taxon>Pseudonocardiales</taxon>
        <taxon>Pseudonocardiaceae</taxon>
        <taxon>Amycolatopsis</taxon>
    </lineage>
</organism>
<name>A0ABQ3JW80_9PSEU</name>
<proteinExistence type="predicted"/>
<dbReference type="InterPro" id="IPR019734">
    <property type="entry name" value="TPR_rpt"/>
</dbReference>
<dbReference type="Gene3D" id="1.10.260.40">
    <property type="entry name" value="lambda repressor-like DNA-binding domains"/>
    <property type="match status" value="1"/>
</dbReference>
<evidence type="ECO:0000313" key="3">
    <source>
        <dbReference type="EMBL" id="GHF91579.1"/>
    </source>
</evidence>
<evidence type="ECO:0000259" key="2">
    <source>
        <dbReference type="PROSITE" id="PS50943"/>
    </source>
</evidence>
<dbReference type="PANTHER" id="PTHR47691:SF3">
    <property type="entry name" value="HTH-TYPE TRANSCRIPTIONAL REGULATOR RV0890C-RELATED"/>
    <property type="match status" value="1"/>
</dbReference>
<dbReference type="RefSeq" id="WP_191306116.1">
    <property type="nucleotide sequence ID" value="NZ_BNAW01000001.1"/>
</dbReference>
<keyword evidence="4" id="KW-1185">Reference proteome</keyword>
<accession>A0ABQ3JW80</accession>
<feature type="domain" description="HTH cro/C1-type" evidence="2">
    <location>
        <begin position="12"/>
        <end position="65"/>
    </location>
</feature>
<dbReference type="PANTHER" id="PTHR47691">
    <property type="entry name" value="REGULATOR-RELATED"/>
    <property type="match status" value="1"/>
</dbReference>
<dbReference type="EMBL" id="BNAW01000001">
    <property type="protein sequence ID" value="GHF91579.1"/>
    <property type="molecule type" value="Genomic_DNA"/>
</dbReference>